<dbReference type="GeneID" id="140019928"/>
<protein>
    <recommendedName>
        <fullName evidence="3">RNase H type-1 domain-containing protein</fullName>
    </recommendedName>
</protein>
<reference evidence="2" key="2">
    <citation type="submission" date="2025-08" db="UniProtKB">
        <authorList>
            <consortium name="RefSeq"/>
        </authorList>
    </citation>
    <scope>IDENTIFICATION</scope>
    <source>
        <tissue evidence="2">Leaves</tissue>
    </source>
</reference>
<accession>A0ABM4W780</accession>
<dbReference type="PANTHER" id="PTHR47074">
    <property type="entry name" value="BNAC02G40300D PROTEIN"/>
    <property type="match status" value="1"/>
</dbReference>
<dbReference type="RefSeq" id="XP_071927648.1">
    <property type="nucleotide sequence ID" value="XM_072071547.1"/>
</dbReference>
<organism evidence="1 2">
    <name type="scientific">Coffea arabica</name>
    <name type="common">Arabian coffee</name>
    <dbReference type="NCBI Taxonomy" id="13443"/>
    <lineage>
        <taxon>Eukaryota</taxon>
        <taxon>Viridiplantae</taxon>
        <taxon>Streptophyta</taxon>
        <taxon>Embryophyta</taxon>
        <taxon>Tracheophyta</taxon>
        <taxon>Spermatophyta</taxon>
        <taxon>Magnoliopsida</taxon>
        <taxon>eudicotyledons</taxon>
        <taxon>Gunneridae</taxon>
        <taxon>Pentapetalae</taxon>
        <taxon>asterids</taxon>
        <taxon>lamiids</taxon>
        <taxon>Gentianales</taxon>
        <taxon>Rubiaceae</taxon>
        <taxon>Ixoroideae</taxon>
        <taxon>Gardenieae complex</taxon>
        <taxon>Bertiereae - Coffeeae clade</taxon>
        <taxon>Coffeeae</taxon>
        <taxon>Coffea</taxon>
    </lineage>
</organism>
<reference evidence="1" key="1">
    <citation type="journal article" date="2025" name="Foods">
        <title>Unveiling the Microbial Signatures of Arabica Coffee Cherries: Insights into Ripeness Specific Diversity, Functional Traits, and Implications for Quality and Safety.</title>
        <authorList>
            <consortium name="RefSeq"/>
            <person name="Tenea G.N."/>
            <person name="Cifuentes V."/>
            <person name="Reyes P."/>
            <person name="Cevallos-Vallejos M."/>
        </authorList>
    </citation>
    <scope>NUCLEOTIDE SEQUENCE [LARGE SCALE GENOMIC DNA]</scope>
</reference>
<proteinExistence type="predicted"/>
<gene>
    <name evidence="2" type="primary">LOC140019928</name>
</gene>
<evidence type="ECO:0000313" key="1">
    <source>
        <dbReference type="Proteomes" id="UP001652660"/>
    </source>
</evidence>
<keyword evidence="1" id="KW-1185">Reference proteome</keyword>
<dbReference type="InterPro" id="IPR052929">
    <property type="entry name" value="RNase_H-like_EbsB-rel"/>
</dbReference>
<dbReference type="Proteomes" id="UP001652660">
    <property type="component" value="Chromosome 1e"/>
</dbReference>
<evidence type="ECO:0000313" key="2">
    <source>
        <dbReference type="RefSeq" id="XP_071927648.1"/>
    </source>
</evidence>
<evidence type="ECO:0008006" key="3">
    <source>
        <dbReference type="Google" id="ProtNLM"/>
    </source>
</evidence>
<name>A0ABM4W780_COFAR</name>
<dbReference type="PANTHER" id="PTHR47074:SF48">
    <property type="entry name" value="POLYNUCLEOTIDYL TRANSFERASE, RIBONUCLEASE H-LIKE SUPERFAMILY PROTEIN"/>
    <property type="match status" value="1"/>
</dbReference>
<sequence length="186" mass="21907">MVLTANLLWRVWKARNDGQFNEVERDPFIPINKALREWREYQETTKNQEGEGNEWIKDKIEFRKWELPEKGNIKINTAAIFNKKLSKTEWGIVGRDDKERLIPTWAVPRTCSQNGNMEETLAIRKAIKIVTLEGWKRVEFESNCKETVDKIAFANQGFNLHVDDKMSFPYLTIYVLLLNCCRILNN</sequence>